<evidence type="ECO:0000256" key="1">
    <source>
        <dbReference type="ARBA" id="ARBA00002530"/>
    </source>
</evidence>
<evidence type="ECO:0000256" key="6">
    <source>
        <dbReference type="SAM" id="MobiDB-lite"/>
    </source>
</evidence>
<feature type="region of interest" description="Disordered" evidence="6">
    <location>
        <begin position="1"/>
        <end position="60"/>
    </location>
</feature>
<evidence type="ECO:0000256" key="4">
    <source>
        <dbReference type="ARBA" id="ARBA00022574"/>
    </source>
</evidence>
<dbReference type="SUPFAM" id="SSF50978">
    <property type="entry name" value="WD40 repeat-like"/>
    <property type="match status" value="1"/>
</dbReference>
<comment type="similarity">
    <text evidence="2">Belongs to the WD repeat DDB2/WDR76 family.</text>
</comment>
<name>A0ABY7E082_MYAAR</name>
<dbReference type="SMART" id="SM00320">
    <property type="entry name" value="WD40"/>
    <property type="match status" value="3"/>
</dbReference>
<feature type="compositionally biased region" description="Acidic residues" evidence="6">
    <location>
        <begin position="51"/>
        <end position="60"/>
    </location>
</feature>
<evidence type="ECO:0000256" key="3">
    <source>
        <dbReference type="ARBA" id="ARBA00021234"/>
    </source>
</evidence>
<dbReference type="InterPro" id="IPR050853">
    <property type="entry name" value="WD_repeat_DNA-damage-binding"/>
</dbReference>
<sequence>MSSSRTRRSTSKRKEDVLPVKSSHSQPKKIKKRPVKDEPKENFVDVKAETESDASDFGDDVEEYRKRIEENVRQNQEFLRQLGIDQNKTPEGIELPPESVIARAMYSVPATDEHPRPHSGPLDMKETLYIDRMSKARMSAESVAKVTPERSFSVAIHPGKSRLLAATGDKWGKLGIWDVESEESSESDGVVCYCPHSRPICGLEFPVFATHSVYTCSYDGSLRHGDLNKGIFDEVYSLPEEDDILLRNFSFTSPNTLLVSQNNGCVALVDTRTASACAEHTYELADRSLRTVSVHPTQKDYFCTAGVGGVVCVWDLRKVSVKKSKAIVRLEHSGRNLNSAYFSPSQQPHRSLVDRIPCKLAPCTGRCVCDDTYLGSVCSLNALHPTRDVVVGANSSGRLHVF</sequence>
<protein>
    <recommendedName>
        <fullName evidence="3">WD repeat-containing protein 76</fullName>
    </recommendedName>
</protein>
<evidence type="ECO:0000256" key="5">
    <source>
        <dbReference type="ARBA" id="ARBA00022737"/>
    </source>
</evidence>
<evidence type="ECO:0000256" key="2">
    <source>
        <dbReference type="ARBA" id="ARBA00005434"/>
    </source>
</evidence>
<keyword evidence="5" id="KW-0677">Repeat</keyword>
<keyword evidence="4" id="KW-0853">WD repeat</keyword>
<keyword evidence="8" id="KW-1185">Reference proteome</keyword>
<proteinExistence type="inferred from homology"/>
<feature type="non-terminal residue" evidence="7">
    <location>
        <position position="1"/>
    </location>
</feature>
<dbReference type="PANTHER" id="PTHR14773">
    <property type="entry name" value="WD REPEAT-CONTAINING PROTEIN 76"/>
    <property type="match status" value="1"/>
</dbReference>
<dbReference type="Proteomes" id="UP001164746">
    <property type="component" value="Chromosome 4"/>
</dbReference>
<reference evidence="7" key="1">
    <citation type="submission" date="2022-11" db="EMBL/GenBank/DDBJ databases">
        <title>Centuries of genome instability and evolution in soft-shell clam transmissible cancer (bioRxiv).</title>
        <authorList>
            <person name="Hart S.F.M."/>
            <person name="Yonemitsu M.A."/>
            <person name="Giersch R.M."/>
            <person name="Beal B.F."/>
            <person name="Arriagada G."/>
            <person name="Davis B.W."/>
            <person name="Ostrander E.A."/>
            <person name="Goff S.P."/>
            <person name="Metzger M.J."/>
        </authorList>
    </citation>
    <scope>NUCLEOTIDE SEQUENCE</scope>
    <source>
        <strain evidence="7">MELC-2E11</strain>
        <tissue evidence="7">Siphon/mantle</tissue>
    </source>
</reference>
<evidence type="ECO:0000313" key="7">
    <source>
        <dbReference type="EMBL" id="WAR02258.1"/>
    </source>
</evidence>
<comment type="function">
    <text evidence="1">Specifically binds 5-hydroxymethylcytosine (5hmC), suggesting that it acts as a specific reader of 5hmC.</text>
</comment>
<accession>A0ABY7E082</accession>
<feature type="compositionally biased region" description="Basic residues" evidence="6">
    <location>
        <begin position="1"/>
        <end position="11"/>
    </location>
</feature>
<feature type="compositionally biased region" description="Basic and acidic residues" evidence="6">
    <location>
        <begin position="35"/>
        <end position="50"/>
    </location>
</feature>
<gene>
    <name evidence="7" type="ORF">MAR_008816</name>
</gene>
<organism evidence="7 8">
    <name type="scientific">Mya arenaria</name>
    <name type="common">Soft-shell clam</name>
    <dbReference type="NCBI Taxonomy" id="6604"/>
    <lineage>
        <taxon>Eukaryota</taxon>
        <taxon>Metazoa</taxon>
        <taxon>Spiralia</taxon>
        <taxon>Lophotrochozoa</taxon>
        <taxon>Mollusca</taxon>
        <taxon>Bivalvia</taxon>
        <taxon>Autobranchia</taxon>
        <taxon>Heteroconchia</taxon>
        <taxon>Euheterodonta</taxon>
        <taxon>Imparidentia</taxon>
        <taxon>Neoheterodontei</taxon>
        <taxon>Myida</taxon>
        <taxon>Myoidea</taxon>
        <taxon>Myidae</taxon>
        <taxon>Mya</taxon>
    </lineage>
</organism>
<dbReference type="InterPro" id="IPR001680">
    <property type="entry name" value="WD40_rpt"/>
</dbReference>
<dbReference type="InterPro" id="IPR015943">
    <property type="entry name" value="WD40/YVTN_repeat-like_dom_sf"/>
</dbReference>
<dbReference type="Gene3D" id="2.130.10.10">
    <property type="entry name" value="YVTN repeat-like/Quinoprotein amine dehydrogenase"/>
    <property type="match status" value="1"/>
</dbReference>
<dbReference type="EMBL" id="CP111015">
    <property type="protein sequence ID" value="WAR02258.1"/>
    <property type="molecule type" value="Genomic_DNA"/>
</dbReference>
<dbReference type="PANTHER" id="PTHR14773:SF0">
    <property type="entry name" value="WD REPEAT-CONTAINING PROTEIN 76"/>
    <property type="match status" value="1"/>
</dbReference>
<dbReference type="InterPro" id="IPR036322">
    <property type="entry name" value="WD40_repeat_dom_sf"/>
</dbReference>
<evidence type="ECO:0000313" key="8">
    <source>
        <dbReference type="Proteomes" id="UP001164746"/>
    </source>
</evidence>